<keyword evidence="3" id="KW-0413">Isomerase</keyword>
<dbReference type="Gene3D" id="3.40.640.10">
    <property type="entry name" value="Type I PLP-dependent aspartate aminotransferase-like (Major domain)"/>
    <property type="match status" value="1"/>
</dbReference>
<dbReference type="EC" id="5.1.1.17" evidence="3"/>
<evidence type="ECO:0000313" key="4">
    <source>
        <dbReference type="Proteomes" id="UP000542813"/>
    </source>
</evidence>
<accession>A0A7W9GRQ3</accession>
<dbReference type="SUPFAM" id="SSF53383">
    <property type="entry name" value="PLP-dependent transferases"/>
    <property type="match status" value="1"/>
</dbReference>
<gene>
    <name evidence="3" type="ORF">HD601_003163</name>
</gene>
<name>A0A7W9GRQ3_9ACTN</name>
<dbReference type="PANTHER" id="PTHR43092">
    <property type="entry name" value="L-CYSTEINE DESULFHYDRASE"/>
    <property type="match status" value="1"/>
</dbReference>
<proteinExistence type="predicted"/>
<protein>
    <submittedName>
        <fullName evidence="3">Isopenicillin-N epimerase</fullName>
        <ecNumber evidence="3">5.1.1.17</ecNumber>
    </submittedName>
</protein>
<dbReference type="InterPro" id="IPR015424">
    <property type="entry name" value="PyrdxlP-dep_Trfase"/>
</dbReference>
<comment type="caution">
    <text evidence="3">The sequence shown here is derived from an EMBL/GenBank/DDBJ whole genome shotgun (WGS) entry which is preliminary data.</text>
</comment>
<keyword evidence="4" id="KW-1185">Reference proteome</keyword>
<feature type="domain" description="Aminotransferase class V" evidence="2">
    <location>
        <begin position="58"/>
        <end position="240"/>
    </location>
</feature>
<dbReference type="RefSeq" id="WP_221441022.1">
    <property type="nucleotide sequence ID" value="NZ_JACHMM010000001.1"/>
</dbReference>
<dbReference type="GO" id="GO:0045439">
    <property type="term" value="F:isopenicillin-N epimerase activity"/>
    <property type="evidence" value="ECO:0007669"/>
    <property type="project" value="UniProtKB-EC"/>
</dbReference>
<organism evidence="3 4">
    <name type="scientific">Jiangella mangrovi</name>
    <dbReference type="NCBI Taxonomy" id="1524084"/>
    <lineage>
        <taxon>Bacteria</taxon>
        <taxon>Bacillati</taxon>
        <taxon>Actinomycetota</taxon>
        <taxon>Actinomycetes</taxon>
        <taxon>Jiangellales</taxon>
        <taxon>Jiangellaceae</taxon>
        <taxon>Jiangella</taxon>
    </lineage>
</organism>
<dbReference type="InterPro" id="IPR000192">
    <property type="entry name" value="Aminotrans_V_dom"/>
</dbReference>
<dbReference type="EMBL" id="JACHMM010000001">
    <property type="protein sequence ID" value="MBB5788588.1"/>
    <property type="molecule type" value="Genomic_DNA"/>
</dbReference>
<keyword evidence="1" id="KW-0663">Pyridoxal phosphate</keyword>
<evidence type="ECO:0000256" key="1">
    <source>
        <dbReference type="ARBA" id="ARBA00022898"/>
    </source>
</evidence>
<dbReference type="InterPro" id="IPR015421">
    <property type="entry name" value="PyrdxlP-dep_Trfase_major"/>
</dbReference>
<dbReference type="Proteomes" id="UP000542813">
    <property type="component" value="Unassembled WGS sequence"/>
</dbReference>
<dbReference type="Pfam" id="PF00266">
    <property type="entry name" value="Aminotran_5"/>
    <property type="match status" value="1"/>
</dbReference>
<dbReference type="PANTHER" id="PTHR43092:SF2">
    <property type="entry name" value="HERCYNYLCYSTEINE SULFOXIDE LYASE"/>
    <property type="match status" value="1"/>
</dbReference>
<evidence type="ECO:0000259" key="2">
    <source>
        <dbReference type="Pfam" id="PF00266"/>
    </source>
</evidence>
<dbReference type="Gene3D" id="3.90.1150.10">
    <property type="entry name" value="Aspartate Aminotransferase, domain 1"/>
    <property type="match status" value="1"/>
</dbReference>
<dbReference type="InterPro" id="IPR015422">
    <property type="entry name" value="PyrdxlP-dep_Trfase_small"/>
</dbReference>
<reference evidence="3 4" key="1">
    <citation type="submission" date="2020-08" db="EMBL/GenBank/DDBJ databases">
        <title>Sequencing the genomes of 1000 actinobacteria strains.</title>
        <authorList>
            <person name="Klenk H.-P."/>
        </authorList>
    </citation>
    <scope>NUCLEOTIDE SEQUENCE [LARGE SCALE GENOMIC DNA]</scope>
    <source>
        <strain evidence="3 4">DSM 102122</strain>
    </source>
</reference>
<sequence length="382" mass="40241">MTSAWQPRPDLWTLDPDVLHLNHGSWGAVPRRVQELAARLRAEGEANPPAWFRSLPERVAAARSSLARSLGADEDGFALVPNASTGVTVALETVPLRPGDRILVTDHCYGAVRFAAERFARLRGATVVEVPVVLSASADEVVAAVSSAVSAPRGVAVALVDQITSSTATVFPVDRLVAACRAAGVPVIVDGAHGPGLLDSPVPAGADFWTGNLHKWSCAPRGSAGLVVAREWRAATMPPVVSWSEHADLPGRFDWQATADYVPWLAAPSSLSVLDELGWPAVRSAVSGLVADGAALVAKAIGGAVPDLADPAPTMRLVELPSFVRVEDKAAEEALRVRIARDARAEVNVAMFGGRSFLRLSAHAYTSAHDFELLAARLPALL</sequence>
<evidence type="ECO:0000313" key="3">
    <source>
        <dbReference type="EMBL" id="MBB5788588.1"/>
    </source>
</evidence>
<dbReference type="AlphaFoldDB" id="A0A7W9GRQ3"/>